<comment type="caution">
    <text evidence="2">The sequence shown here is derived from an EMBL/GenBank/DDBJ whole genome shotgun (WGS) entry which is preliminary data.</text>
</comment>
<evidence type="ECO:0000313" key="3">
    <source>
        <dbReference type="Proteomes" id="UP001429354"/>
    </source>
</evidence>
<gene>
    <name evidence="2" type="ORF">DT603_10335</name>
</gene>
<keyword evidence="1" id="KW-0732">Signal</keyword>
<evidence type="ECO:0000256" key="1">
    <source>
        <dbReference type="SAM" id="SignalP"/>
    </source>
</evidence>
<dbReference type="Proteomes" id="UP001429354">
    <property type="component" value="Unassembled WGS sequence"/>
</dbReference>
<accession>A0ABX0ACE5</accession>
<sequence>MRRLLLSLALSLPFPALAQTVPAPSTPAATTAVDAEKLDLARIDLPALIECRKELADFHYLAPALADPLQAVALGWRPLPQANLFMTEFMLNTPIMVFGHATDHIAFTGDSIIGLLDLPDPRPLAKQLELETAIDTPAKAMFGKELVSIEEPNAEAGVTFIRSVVLNVSNVASHPGKTLVGCSYSLDLAEDPEPAAATAPSVDAAP</sequence>
<dbReference type="EMBL" id="QOVG01000006">
    <property type="protein sequence ID" value="NDK39239.1"/>
    <property type="molecule type" value="Genomic_DNA"/>
</dbReference>
<protein>
    <submittedName>
        <fullName evidence="2">Uncharacterized protein</fullName>
    </submittedName>
</protein>
<feature type="chain" id="PRO_5045499825" evidence="1">
    <location>
        <begin position="19"/>
        <end position="206"/>
    </location>
</feature>
<organism evidence="2 3">
    <name type="scientific">Pseudoxanthomonas gei</name>
    <dbReference type="NCBI Taxonomy" id="1383030"/>
    <lineage>
        <taxon>Bacteria</taxon>
        <taxon>Pseudomonadati</taxon>
        <taxon>Pseudomonadota</taxon>
        <taxon>Gammaproteobacteria</taxon>
        <taxon>Lysobacterales</taxon>
        <taxon>Lysobacteraceae</taxon>
        <taxon>Pseudoxanthomonas</taxon>
    </lineage>
</organism>
<proteinExistence type="predicted"/>
<feature type="signal peptide" evidence="1">
    <location>
        <begin position="1"/>
        <end position="18"/>
    </location>
</feature>
<dbReference type="RefSeq" id="WP_162349812.1">
    <property type="nucleotide sequence ID" value="NZ_QOVG01000006.1"/>
</dbReference>
<name>A0ABX0ACE5_9GAMM</name>
<evidence type="ECO:0000313" key="2">
    <source>
        <dbReference type="EMBL" id="NDK39239.1"/>
    </source>
</evidence>
<reference evidence="2 3" key="1">
    <citation type="submission" date="2018-07" db="EMBL/GenBank/DDBJ databases">
        <title>Whole genome Sequencing of Pseudoxanthomonas gei KCTC 32298 (T).</title>
        <authorList>
            <person name="Kumar S."/>
            <person name="Bansal K."/>
            <person name="Kaur A."/>
            <person name="Patil P."/>
            <person name="Sharma S."/>
            <person name="Patil P.B."/>
        </authorList>
    </citation>
    <scope>NUCLEOTIDE SEQUENCE [LARGE SCALE GENOMIC DNA]</scope>
    <source>
        <strain evidence="2 3">KCTC 32298</strain>
    </source>
</reference>
<keyword evidence="3" id="KW-1185">Reference proteome</keyword>